<keyword evidence="3" id="KW-1185">Reference proteome</keyword>
<gene>
    <name evidence="2" type="ORF">CSHISOI_05529</name>
</gene>
<sequence>MRTRYEPRARQHIHLPSTSQPAPPLSRTWTGRVPGRSMIDDEHCRSRDPSLMQPHILPLFTHAHMQYRGSQRSRKAPSSPMPPLPPLTTCGEFGTSMAWSFLLHSPTSLPRSEVGTIVVVVAIDPSPQE</sequence>
<protein>
    <submittedName>
        <fullName evidence="2">Uncharacterized protein</fullName>
    </submittedName>
</protein>
<name>A0A5Q4BSG0_9PEZI</name>
<dbReference type="Proteomes" id="UP000326340">
    <property type="component" value="Unassembled WGS sequence"/>
</dbReference>
<comment type="caution">
    <text evidence="2">The sequence shown here is derived from an EMBL/GenBank/DDBJ whole genome shotgun (WGS) entry which is preliminary data.</text>
</comment>
<feature type="region of interest" description="Disordered" evidence="1">
    <location>
        <begin position="67"/>
        <end position="87"/>
    </location>
</feature>
<dbReference type="AlphaFoldDB" id="A0A5Q4BSG0"/>
<reference evidence="2 3" key="1">
    <citation type="journal article" date="2019" name="Sci. Rep.">
        <title>Colletotrichum shisoi sp. nov., an anthracnose pathogen of Perilla frutescens in Japan: molecular phylogenetic, morphological and genomic evidence.</title>
        <authorList>
            <person name="Gan P."/>
            <person name="Tsushima A."/>
            <person name="Hiroyama R."/>
            <person name="Narusaka M."/>
            <person name="Takano Y."/>
            <person name="Narusaka Y."/>
            <person name="Kawaradani M."/>
            <person name="Damm U."/>
            <person name="Shirasu K."/>
        </authorList>
    </citation>
    <scope>NUCLEOTIDE SEQUENCE [LARGE SCALE GENOMIC DNA]</scope>
    <source>
        <strain evidence="2 3">PG-2018a</strain>
    </source>
</reference>
<organism evidence="2 3">
    <name type="scientific">Colletotrichum shisoi</name>
    <dbReference type="NCBI Taxonomy" id="2078593"/>
    <lineage>
        <taxon>Eukaryota</taxon>
        <taxon>Fungi</taxon>
        <taxon>Dikarya</taxon>
        <taxon>Ascomycota</taxon>
        <taxon>Pezizomycotina</taxon>
        <taxon>Sordariomycetes</taxon>
        <taxon>Hypocreomycetidae</taxon>
        <taxon>Glomerellales</taxon>
        <taxon>Glomerellaceae</taxon>
        <taxon>Colletotrichum</taxon>
        <taxon>Colletotrichum destructivum species complex</taxon>
    </lineage>
</organism>
<feature type="region of interest" description="Disordered" evidence="1">
    <location>
        <begin position="1"/>
        <end position="36"/>
    </location>
</feature>
<evidence type="ECO:0000256" key="1">
    <source>
        <dbReference type="SAM" id="MobiDB-lite"/>
    </source>
</evidence>
<proteinExistence type="predicted"/>
<accession>A0A5Q4BSG0</accession>
<evidence type="ECO:0000313" key="3">
    <source>
        <dbReference type="Proteomes" id="UP000326340"/>
    </source>
</evidence>
<evidence type="ECO:0000313" key="2">
    <source>
        <dbReference type="EMBL" id="TQN69982.1"/>
    </source>
</evidence>
<dbReference type="EMBL" id="PUHP01000444">
    <property type="protein sequence ID" value="TQN69982.1"/>
    <property type="molecule type" value="Genomic_DNA"/>
</dbReference>